<evidence type="ECO:0000256" key="1">
    <source>
        <dbReference type="ARBA" id="ARBA00006153"/>
    </source>
</evidence>
<dbReference type="Gene3D" id="3.40.50.300">
    <property type="entry name" value="P-loop containing nucleotide triphosphate hydrolases"/>
    <property type="match status" value="1"/>
</dbReference>
<dbReference type="AlphaFoldDB" id="A0A839VEF8"/>
<dbReference type="Pfam" id="PF07687">
    <property type="entry name" value="M20_dimer"/>
    <property type="match status" value="1"/>
</dbReference>
<dbReference type="InterPro" id="IPR036264">
    <property type="entry name" value="Bact_exopeptidase_dim_dom"/>
</dbReference>
<protein>
    <submittedName>
        <fullName evidence="4">Amidohydrolase</fullName>
        <ecNumber evidence="4">3.5.1.-</ecNumber>
    </submittedName>
</protein>
<dbReference type="SUPFAM" id="SSF52540">
    <property type="entry name" value="P-loop containing nucleoside triphosphate hydrolases"/>
    <property type="match status" value="1"/>
</dbReference>
<dbReference type="PANTHER" id="PTHR11014">
    <property type="entry name" value="PEPTIDASE M20 FAMILY MEMBER"/>
    <property type="match status" value="1"/>
</dbReference>
<organism evidence="4 5">
    <name type="scientific">Halomonas cerina</name>
    <dbReference type="NCBI Taxonomy" id="447424"/>
    <lineage>
        <taxon>Bacteria</taxon>
        <taxon>Pseudomonadati</taxon>
        <taxon>Pseudomonadota</taxon>
        <taxon>Gammaproteobacteria</taxon>
        <taxon>Oceanospirillales</taxon>
        <taxon>Halomonadaceae</taxon>
        <taxon>Halomonas</taxon>
    </lineage>
</organism>
<name>A0A839VEF8_9GAMM</name>
<accession>A0A839VEF8</accession>
<dbReference type="SUPFAM" id="SSF55031">
    <property type="entry name" value="Bacterial exopeptidase dimerisation domain"/>
    <property type="match status" value="1"/>
</dbReference>
<dbReference type="InterPro" id="IPR011650">
    <property type="entry name" value="Peptidase_M20_dimer"/>
</dbReference>
<dbReference type="FunFam" id="3.30.70.360:FF:000014">
    <property type="entry name" value="N-acyl-L-amino acid amidohydrolase"/>
    <property type="match status" value="1"/>
</dbReference>
<evidence type="ECO:0000256" key="2">
    <source>
        <dbReference type="ARBA" id="ARBA00022801"/>
    </source>
</evidence>
<reference evidence="4 5" key="1">
    <citation type="submission" date="2020-08" db="EMBL/GenBank/DDBJ databases">
        <title>Genomic Encyclopedia of Type Strains, Phase III (KMG-III): the genomes of soil and plant-associated and newly described type strains.</title>
        <authorList>
            <person name="Whitman W."/>
        </authorList>
    </citation>
    <scope>NUCLEOTIDE SEQUENCE [LARGE SCALE GENOMIC DNA]</scope>
    <source>
        <strain evidence="4 5">CECT 7282</strain>
    </source>
</reference>
<keyword evidence="2 4" id="KW-0378">Hydrolase</keyword>
<evidence type="ECO:0000313" key="5">
    <source>
        <dbReference type="Proteomes" id="UP000547614"/>
    </source>
</evidence>
<dbReference type="InterPro" id="IPR002933">
    <property type="entry name" value="Peptidase_M20"/>
</dbReference>
<keyword evidence="5" id="KW-1185">Reference proteome</keyword>
<gene>
    <name evidence="4" type="ORF">FHR94_003618</name>
</gene>
<dbReference type="SUPFAM" id="SSF53187">
    <property type="entry name" value="Zn-dependent exopeptidases"/>
    <property type="match status" value="1"/>
</dbReference>
<comment type="similarity">
    <text evidence="1">Belongs to the peptidase M20 family.</text>
</comment>
<evidence type="ECO:0000313" key="4">
    <source>
        <dbReference type="EMBL" id="MBB3192330.1"/>
    </source>
</evidence>
<sequence>MRSTPDIPFSHLLKLTTEFLESTAPYQKTIVFCEDIDHAERMCRALVNLNPQRVAENRKYVMRITGDEGKAELDNFIDPEARYPVIATTSKLMTTGVDAQTCTLRYTAPRAVRVQKFHAIRFIKDADTALSRLTASSVDSLVTLGALMPGSISNHTKRPHMKPTLAVLGLLGSALLASPAFAAPTPVQIDAELEKQIIEWRRDIHQHPELGNQETRTAGLVADHLRELGLEVETGIAETGVVGLLKGGKPGPTIAFRADMDALPVTEQVDLPFASDVTTTLNGEEVGVMHACGHDAHVAMLMGAAEQLAAMRDELAGNVLFIFQPAEEGVPGAETWGAEQMLAEGLFERYQPEAVFGIHVMTSMHTGVVGYRSGPVLASSDTFEITVNGHQTHGGMPWNGVDPIVTAAQIVTNSQAIVSRQVDITQAPSVLSYGIIEGGVRQNIIPERVNLEGTLRNFDMDARQQVFDSLTRVAESTAAANGATADVHIHEGYPVTINDPALVEAMLPITRQVAGDDKVVEASLRTPAEDFSFFALEVPGMYVTLGATPEDQPLAEAAPNHSPYFHLDEDALATGTNLFVNWALGYDAAQADGAQEG</sequence>
<dbReference type="Pfam" id="PF01546">
    <property type="entry name" value="Peptidase_M20"/>
    <property type="match status" value="1"/>
</dbReference>
<feature type="domain" description="Peptidase M20 dimerisation" evidence="3">
    <location>
        <begin position="381"/>
        <end position="478"/>
    </location>
</feature>
<dbReference type="InterPro" id="IPR017439">
    <property type="entry name" value="Amidohydrolase"/>
</dbReference>
<dbReference type="EC" id="3.5.1.-" evidence="4"/>
<dbReference type="Gene3D" id="3.30.70.360">
    <property type="match status" value="1"/>
</dbReference>
<dbReference type="PANTHER" id="PTHR11014:SF63">
    <property type="entry name" value="METALLOPEPTIDASE, PUTATIVE (AFU_ORTHOLOGUE AFUA_6G09600)-RELATED"/>
    <property type="match status" value="1"/>
</dbReference>
<dbReference type="InterPro" id="IPR027417">
    <property type="entry name" value="P-loop_NTPase"/>
</dbReference>
<proteinExistence type="inferred from homology"/>
<dbReference type="GO" id="GO:0016787">
    <property type="term" value="F:hydrolase activity"/>
    <property type="evidence" value="ECO:0007669"/>
    <property type="project" value="UniProtKB-KW"/>
</dbReference>
<dbReference type="Gene3D" id="3.40.630.10">
    <property type="entry name" value="Zn peptidases"/>
    <property type="match status" value="1"/>
</dbReference>
<dbReference type="NCBIfam" id="TIGR01891">
    <property type="entry name" value="amidohydrolases"/>
    <property type="match status" value="1"/>
</dbReference>
<dbReference type="EMBL" id="JACHXP010000026">
    <property type="protein sequence ID" value="MBB3192330.1"/>
    <property type="molecule type" value="Genomic_DNA"/>
</dbReference>
<comment type="caution">
    <text evidence="4">The sequence shown here is derived from an EMBL/GenBank/DDBJ whole genome shotgun (WGS) entry which is preliminary data.</text>
</comment>
<evidence type="ECO:0000259" key="3">
    <source>
        <dbReference type="Pfam" id="PF07687"/>
    </source>
</evidence>
<dbReference type="Proteomes" id="UP000547614">
    <property type="component" value="Unassembled WGS sequence"/>
</dbReference>